<accession>A0A060RJJ6</accession>
<proteinExistence type="predicted"/>
<dbReference type="OMA" id="WQEESYR"/>
<reference evidence="5 6" key="3">
    <citation type="submission" date="2016-01" db="EMBL/GenBank/DDBJ databases">
        <title>Highly variable Streptococcus oralis are common among viridans streptococci isolated from primates.</title>
        <authorList>
            <person name="Denapaite D."/>
            <person name="Rieger M."/>
            <person name="Koendgen S."/>
            <person name="Brueckner R."/>
            <person name="Ochigava I."/>
            <person name="Kappeler P."/>
            <person name="Maetz-Rensing K."/>
            <person name="Leendertz F."/>
            <person name="Hakenbeck R."/>
        </authorList>
    </citation>
    <scope>NUCLEOTIDE SEQUENCE [LARGE SCALE GENOMIC DNA]</scope>
    <source>
        <strain evidence="2 5">DD02</strain>
        <strain evidence="3 6">DD03</strain>
    </source>
</reference>
<evidence type="ECO:0000313" key="6">
    <source>
        <dbReference type="Proteomes" id="UP000071927"/>
    </source>
</evidence>
<dbReference type="Proteomes" id="UP000071927">
    <property type="component" value="Unassembled WGS sequence"/>
</dbReference>
<evidence type="ECO:0000313" key="4">
    <source>
        <dbReference type="Proteomes" id="UP000027584"/>
    </source>
</evidence>
<reference evidence="1 4" key="2">
    <citation type="submission" date="2014-05" db="EMBL/GenBank/DDBJ databases">
        <title>Genome sequence of Streptococcus gallolyticus.</title>
        <authorList>
            <person name="Del Campo R."/>
        </authorList>
    </citation>
    <scope>NUCLEOTIDE SEQUENCE [LARGE SCALE GENOMIC DNA]</scope>
    <source>
        <strain evidence="1 4">LMG17956</strain>
    </source>
</reference>
<evidence type="ECO:0000313" key="5">
    <source>
        <dbReference type="Proteomes" id="UP000070198"/>
    </source>
</evidence>
<dbReference type="RefSeq" id="WP_009855050.1">
    <property type="nucleotide sequence ID" value="NZ_CP054015.1"/>
</dbReference>
<name>A0A060RJJ6_9STRE</name>
<dbReference type="PATRIC" id="fig|315405.11.peg.182"/>
<protein>
    <submittedName>
        <fullName evidence="1">Putative v-type sodium ATP synthase, subunit E</fullName>
    </submittedName>
    <submittedName>
        <fullName evidence="2">V-type ATP synthase subunit E</fullName>
        <ecNumber evidence="2">3.6.3.14</ecNumber>
    </submittedName>
</protein>
<reference evidence="1 4" key="1">
    <citation type="submission" date="2014-02" db="EMBL/GenBank/DDBJ databases">
        <authorList>
            <person name="Manrique M."/>
        </authorList>
    </citation>
    <scope>NUCLEOTIDE SEQUENCE [LARGE SCALE GENOMIC DNA]</scope>
    <source>
        <strain evidence="1 4">LMG17956</strain>
    </source>
</reference>
<dbReference type="EMBL" id="LQXV01000138">
    <property type="protein sequence ID" value="KXU09695.1"/>
    <property type="molecule type" value="Genomic_DNA"/>
</dbReference>
<dbReference type="Proteomes" id="UP000027584">
    <property type="component" value="Unassembled WGS sequence"/>
</dbReference>
<dbReference type="EMBL" id="LQOF01000020">
    <property type="protein sequence ID" value="KXT73520.1"/>
    <property type="molecule type" value="Genomic_DNA"/>
</dbReference>
<dbReference type="GeneID" id="57920816"/>
<comment type="caution">
    <text evidence="1">The sequence shown here is derived from an EMBL/GenBank/DDBJ whole genome shotgun (WGS) entry which is preliminary data.</text>
</comment>
<dbReference type="Proteomes" id="UP000070198">
    <property type="component" value="Unassembled WGS sequence"/>
</dbReference>
<evidence type="ECO:0000313" key="2">
    <source>
        <dbReference type="EMBL" id="KXT73520.1"/>
    </source>
</evidence>
<evidence type="ECO:0000313" key="3">
    <source>
        <dbReference type="EMBL" id="KXU09695.1"/>
    </source>
</evidence>
<sequence length="194" mass="21823">MSDTNALKQSIIEQAHQEGKLRLAAAEDKLTTEFEANKARLLREKEAERQSQLKDINQQFQIEAQQIRNQERQSTLVSKQKVLKELFAAAKDSMFAWTVTDELAFIRKILAKYSGQAVVVTFGQVTAEKLSATDITQLQSEFPKATFENDVIAGQAGLVISIGQVDDTYLYADLIESIYKEESSRIAADIFKEN</sequence>
<dbReference type="AlphaFoldDB" id="A0A060RJJ6"/>
<dbReference type="EMBL" id="CCBC010000044">
    <property type="protein sequence ID" value="CDO17054.1"/>
    <property type="molecule type" value="Genomic_DNA"/>
</dbReference>
<gene>
    <name evidence="1" type="ORF">BN963_SGAL_00234</name>
    <name evidence="2" type="ORF">SGADD02_00162</name>
    <name evidence="3" type="ORF">SGADD03_00550</name>
</gene>
<keyword evidence="2" id="KW-0378">Hydrolase</keyword>
<dbReference type="GO" id="GO:0016787">
    <property type="term" value="F:hydrolase activity"/>
    <property type="evidence" value="ECO:0007669"/>
    <property type="project" value="UniProtKB-KW"/>
</dbReference>
<organism evidence="1 4">
    <name type="scientific">Streptococcus gallolyticus</name>
    <dbReference type="NCBI Taxonomy" id="315405"/>
    <lineage>
        <taxon>Bacteria</taxon>
        <taxon>Bacillati</taxon>
        <taxon>Bacillota</taxon>
        <taxon>Bacilli</taxon>
        <taxon>Lactobacillales</taxon>
        <taxon>Streptococcaceae</taxon>
        <taxon>Streptococcus</taxon>
    </lineage>
</organism>
<dbReference type="EC" id="3.6.3.14" evidence="2"/>
<evidence type="ECO:0000313" key="1">
    <source>
        <dbReference type="EMBL" id="CDO17054.1"/>
    </source>
</evidence>